<dbReference type="Gramene" id="OIV92017">
    <property type="protein sequence ID" value="OIV92017"/>
    <property type="gene ID" value="TanjilG_20947"/>
</dbReference>
<evidence type="ECO:0000313" key="2">
    <source>
        <dbReference type="EMBL" id="OIV92017.1"/>
    </source>
</evidence>
<evidence type="ECO:0000313" key="3">
    <source>
        <dbReference type="Proteomes" id="UP000188354"/>
    </source>
</evidence>
<dbReference type="AlphaFoldDB" id="A0A1J7GCA8"/>
<protein>
    <recommendedName>
        <fullName evidence="4">RING-type domain-containing protein</fullName>
    </recommendedName>
</protein>
<organism evidence="2 3">
    <name type="scientific">Lupinus angustifolius</name>
    <name type="common">Narrow-leaved blue lupine</name>
    <dbReference type="NCBI Taxonomy" id="3871"/>
    <lineage>
        <taxon>Eukaryota</taxon>
        <taxon>Viridiplantae</taxon>
        <taxon>Streptophyta</taxon>
        <taxon>Embryophyta</taxon>
        <taxon>Tracheophyta</taxon>
        <taxon>Spermatophyta</taxon>
        <taxon>Magnoliopsida</taxon>
        <taxon>eudicotyledons</taxon>
        <taxon>Gunneridae</taxon>
        <taxon>Pentapetalae</taxon>
        <taxon>rosids</taxon>
        <taxon>fabids</taxon>
        <taxon>Fabales</taxon>
        <taxon>Fabaceae</taxon>
        <taxon>Papilionoideae</taxon>
        <taxon>50 kb inversion clade</taxon>
        <taxon>genistoids sensu lato</taxon>
        <taxon>core genistoids</taxon>
        <taxon>Genisteae</taxon>
        <taxon>Lupinus</taxon>
    </lineage>
</organism>
<keyword evidence="1" id="KW-0472">Membrane</keyword>
<accession>A0A1J7GCA8</accession>
<keyword evidence="3" id="KW-1185">Reference proteome</keyword>
<dbReference type="Proteomes" id="UP000188354">
    <property type="component" value="Chromosome LG19"/>
</dbReference>
<reference evidence="2 3" key="1">
    <citation type="journal article" date="2017" name="Plant Biotechnol. J.">
        <title>A comprehensive draft genome sequence for lupin (Lupinus angustifolius), an emerging health food: insights into plant-microbe interactions and legume evolution.</title>
        <authorList>
            <person name="Hane J.K."/>
            <person name="Ming Y."/>
            <person name="Kamphuis L.G."/>
            <person name="Nelson M.N."/>
            <person name="Garg G."/>
            <person name="Atkins C.A."/>
            <person name="Bayer P.E."/>
            <person name="Bravo A."/>
            <person name="Bringans S."/>
            <person name="Cannon S."/>
            <person name="Edwards D."/>
            <person name="Foley R."/>
            <person name="Gao L.L."/>
            <person name="Harrison M.J."/>
            <person name="Huang W."/>
            <person name="Hurgobin B."/>
            <person name="Li S."/>
            <person name="Liu C.W."/>
            <person name="McGrath A."/>
            <person name="Morahan G."/>
            <person name="Murray J."/>
            <person name="Weller J."/>
            <person name="Jian J."/>
            <person name="Singh K.B."/>
        </authorList>
    </citation>
    <scope>NUCLEOTIDE SEQUENCE [LARGE SCALE GENOMIC DNA]</scope>
    <source>
        <strain evidence="3">cv. Tanjil</strain>
        <tissue evidence="2">Whole plant</tissue>
    </source>
</reference>
<gene>
    <name evidence="2" type="ORF">TanjilG_20947</name>
</gene>
<dbReference type="EMBL" id="CM007379">
    <property type="protein sequence ID" value="OIV92017.1"/>
    <property type="molecule type" value="Genomic_DNA"/>
</dbReference>
<dbReference type="STRING" id="3871.A0A1J7GCA8"/>
<proteinExistence type="predicted"/>
<keyword evidence="1" id="KW-0812">Transmembrane</keyword>
<keyword evidence="1" id="KW-1133">Transmembrane helix</keyword>
<sequence>MDEHHLIGSLISNSSGKNLSELNRKIMVIGIVLLSIVKLWILALNVYERFVLRRQAGRGASIHHLTLTVTHPHDRTAPRNTGLDPLLIKALPMFIFKKKGPHQQQRQDHDDNNNDCALCLSDFDNDEMVRTKAEPRLELQPREGPNDLVLHGAPRAIVLVEPIEGTSDVTTIAGPRKIIGSNS</sequence>
<name>A0A1J7GCA8_LUPAN</name>
<feature type="transmembrane region" description="Helical" evidence="1">
    <location>
        <begin position="26"/>
        <end position="47"/>
    </location>
</feature>
<evidence type="ECO:0008006" key="4">
    <source>
        <dbReference type="Google" id="ProtNLM"/>
    </source>
</evidence>
<evidence type="ECO:0000256" key="1">
    <source>
        <dbReference type="SAM" id="Phobius"/>
    </source>
</evidence>